<dbReference type="SUPFAM" id="SSF50475">
    <property type="entry name" value="FMN-binding split barrel"/>
    <property type="match status" value="1"/>
</dbReference>
<dbReference type="AlphaFoldDB" id="A0A6G4W710"/>
<dbReference type="Gene3D" id="2.30.110.10">
    <property type="entry name" value="Electron Transport, Fmn-binding Protein, Chain A"/>
    <property type="match status" value="1"/>
</dbReference>
<keyword evidence="2" id="KW-1185">Reference proteome</keyword>
<comment type="caution">
    <text evidence="1">The sequence shown here is derived from an EMBL/GenBank/DDBJ whole genome shotgun (WGS) entry which is preliminary data.</text>
</comment>
<protein>
    <submittedName>
        <fullName evidence="1">Pyridoxamine 5'-phosphate oxidase family protein</fullName>
    </submittedName>
</protein>
<gene>
    <name evidence="1" type="ORF">G6N73_05010</name>
</gene>
<dbReference type="InterPro" id="IPR024747">
    <property type="entry name" value="Pyridox_Oxase-rel"/>
</dbReference>
<evidence type="ECO:0000313" key="1">
    <source>
        <dbReference type="EMBL" id="NGO50545.1"/>
    </source>
</evidence>
<name>A0A6G4W710_9HYPH</name>
<dbReference type="EMBL" id="JAAKZF010000003">
    <property type="protein sequence ID" value="NGO50545.1"/>
    <property type="molecule type" value="Genomic_DNA"/>
</dbReference>
<sequence>MFVREMTRNECTELLSESHLARLACARDGQPYIVPIYIGFAGDYLYSFSMPGRKIDWMRGNPRVCVEIDKHGDHRGWRCVIVSGAYEELSEVPKCAEERERAWALLSRHANWWEPGALSPEPSPLAYESRHLFYRIRIDTMTGRQAVGEALENPIEPQSAGPWRTVGHWFRRVAIHTA</sequence>
<proteinExistence type="predicted"/>
<evidence type="ECO:0000313" key="2">
    <source>
        <dbReference type="Proteomes" id="UP001642900"/>
    </source>
</evidence>
<dbReference type="Proteomes" id="UP001642900">
    <property type="component" value="Unassembled WGS sequence"/>
</dbReference>
<accession>A0A6G4W710</accession>
<organism evidence="1 2">
    <name type="scientific">Allomesorhizobium camelthorni</name>
    <dbReference type="NCBI Taxonomy" id="475069"/>
    <lineage>
        <taxon>Bacteria</taxon>
        <taxon>Pseudomonadati</taxon>
        <taxon>Pseudomonadota</taxon>
        <taxon>Alphaproteobacteria</taxon>
        <taxon>Hyphomicrobiales</taxon>
        <taxon>Phyllobacteriaceae</taxon>
        <taxon>Allomesorhizobium</taxon>
    </lineage>
</organism>
<dbReference type="Pfam" id="PF12900">
    <property type="entry name" value="Pyridox_ox_2"/>
    <property type="match status" value="1"/>
</dbReference>
<reference evidence="1 2" key="1">
    <citation type="submission" date="2020-02" db="EMBL/GenBank/DDBJ databases">
        <title>Genome sequence of strain CCNWXJ40-4.</title>
        <authorList>
            <person name="Gao J."/>
            <person name="Sun J."/>
        </authorList>
    </citation>
    <scope>NUCLEOTIDE SEQUENCE [LARGE SCALE GENOMIC DNA]</scope>
    <source>
        <strain evidence="1 2">CCNWXJ 40-4</strain>
    </source>
</reference>
<dbReference type="InterPro" id="IPR012349">
    <property type="entry name" value="Split_barrel_FMN-bd"/>
</dbReference>
<dbReference type="RefSeq" id="WP_165024162.1">
    <property type="nucleotide sequence ID" value="NZ_JAAKZF010000003.1"/>
</dbReference>